<keyword evidence="2" id="KW-0201">Cytochrome c-type biogenesis</keyword>
<dbReference type="InterPro" id="IPR017937">
    <property type="entry name" value="Thioredoxin_CS"/>
</dbReference>
<evidence type="ECO:0000256" key="1">
    <source>
        <dbReference type="ARBA" id="ARBA00004196"/>
    </source>
</evidence>
<dbReference type="AlphaFoldDB" id="A0A7G9RJ85"/>
<dbReference type="KEGG" id="drg:H9K76_13570"/>
<dbReference type="RefSeq" id="WP_187595933.1">
    <property type="nucleotide sequence ID" value="NZ_CP060714.1"/>
</dbReference>
<dbReference type="GO" id="GO:0016209">
    <property type="term" value="F:antioxidant activity"/>
    <property type="evidence" value="ECO:0007669"/>
    <property type="project" value="InterPro"/>
</dbReference>
<dbReference type="PROSITE" id="PS51352">
    <property type="entry name" value="THIOREDOXIN_2"/>
    <property type="match status" value="1"/>
</dbReference>
<dbReference type="InterPro" id="IPR050553">
    <property type="entry name" value="Thioredoxin_ResA/DsbE_sf"/>
</dbReference>
<dbReference type="CDD" id="cd03010">
    <property type="entry name" value="TlpA_like_DsbE"/>
    <property type="match status" value="1"/>
</dbReference>
<feature type="domain" description="Thioredoxin" evidence="5">
    <location>
        <begin position="32"/>
        <end position="176"/>
    </location>
</feature>
<dbReference type="EMBL" id="CP060714">
    <property type="protein sequence ID" value="QNN55660.1"/>
    <property type="molecule type" value="Genomic_DNA"/>
</dbReference>
<dbReference type="Proteomes" id="UP000515811">
    <property type="component" value="Chromosome"/>
</dbReference>
<dbReference type="InterPro" id="IPR013766">
    <property type="entry name" value="Thioredoxin_domain"/>
</dbReference>
<dbReference type="GO" id="GO:0030288">
    <property type="term" value="C:outer membrane-bounded periplasmic space"/>
    <property type="evidence" value="ECO:0007669"/>
    <property type="project" value="InterPro"/>
</dbReference>
<dbReference type="InterPro" id="IPR004799">
    <property type="entry name" value="Periplasmic_diS_OxRdtase_DsbE"/>
</dbReference>
<evidence type="ECO:0000259" key="5">
    <source>
        <dbReference type="PROSITE" id="PS51352"/>
    </source>
</evidence>
<dbReference type="Pfam" id="PF00578">
    <property type="entry name" value="AhpC-TSA"/>
    <property type="match status" value="1"/>
</dbReference>
<organism evidence="6 7">
    <name type="scientific">Diaphorobacter ruginosibacter</name>
    <dbReference type="NCBI Taxonomy" id="1715720"/>
    <lineage>
        <taxon>Bacteria</taxon>
        <taxon>Pseudomonadati</taxon>
        <taxon>Pseudomonadota</taxon>
        <taxon>Betaproteobacteria</taxon>
        <taxon>Burkholderiales</taxon>
        <taxon>Comamonadaceae</taxon>
        <taxon>Diaphorobacter</taxon>
    </lineage>
</organism>
<dbReference type="Gene3D" id="3.40.30.10">
    <property type="entry name" value="Glutaredoxin"/>
    <property type="match status" value="1"/>
</dbReference>
<dbReference type="SUPFAM" id="SSF52833">
    <property type="entry name" value="Thioredoxin-like"/>
    <property type="match status" value="1"/>
</dbReference>
<keyword evidence="7" id="KW-1185">Reference proteome</keyword>
<protein>
    <submittedName>
        <fullName evidence="6">DsbE family thiol:disulfide interchange protein</fullName>
    </submittedName>
</protein>
<reference evidence="6 7" key="1">
    <citation type="submission" date="2020-08" db="EMBL/GenBank/DDBJ databases">
        <title>Genome sequence of Diaphorobacter ruginosibacter DSM 27467T.</title>
        <authorList>
            <person name="Hyun D.-W."/>
            <person name="Bae J.-W."/>
        </authorList>
    </citation>
    <scope>NUCLEOTIDE SEQUENCE [LARGE SCALE GENOMIC DNA]</scope>
    <source>
        <strain evidence="6 7">DSM 27467</strain>
    </source>
</reference>
<evidence type="ECO:0000256" key="4">
    <source>
        <dbReference type="ARBA" id="ARBA00023284"/>
    </source>
</evidence>
<evidence type="ECO:0000256" key="3">
    <source>
        <dbReference type="ARBA" id="ARBA00023157"/>
    </source>
</evidence>
<dbReference type="InterPro" id="IPR000866">
    <property type="entry name" value="AhpC/TSA"/>
</dbReference>
<evidence type="ECO:0000313" key="6">
    <source>
        <dbReference type="EMBL" id="QNN55660.1"/>
    </source>
</evidence>
<keyword evidence="4" id="KW-0676">Redox-active center</keyword>
<accession>A0A7G9RJ85</accession>
<dbReference type="GO" id="GO:0017004">
    <property type="term" value="P:cytochrome complex assembly"/>
    <property type="evidence" value="ECO:0007669"/>
    <property type="project" value="UniProtKB-KW"/>
</dbReference>
<gene>
    <name evidence="6" type="ORF">H9K76_13570</name>
</gene>
<dbReference type="PANTHER" id="PTHR42852">
    <property type="entry name" value="THIOL:DISULFIDE INTERCHANGE PROTEIN DSBE"/>
    <property type="match status" value="1"/>
</dbReference>
<dbReference type="GO" id="GO:0015036">
    <property type="term" value="F:disulfide oxidoreductase activity"/>
    <property type="evidence" value="ECO:0007669"/>
    <property type="project" value="InterPro"/>
</dbReference>
<name>A0A7G9RJ85_9BURK</name>
<evidence type="ECO:0000313" key="7">
    <source>
        <dbReference type="Proteomes" id="UP000515811"/>
    </source>
</evidence>
<proteinExistence type="predicted"/>
<dbReference type="PROSITE" id="PS00194">
    <property type="entry name" value="THIOREDOXIN_1"/>
    <property type="match status" value="1"/>
</dbReference>
<dbReference type="PANTHER" id="PTHR42852:SF6">
    <property type="entry name" value="THIOL:DISULFIDE INTERCHANGE PROTEIN DSBE"/>
    <property type="match status" value="1"/>
</dbReference>
<sequence length="176" mass="19589">MMRFAIPLAIFLALAAMLGMGLQRDPRNLPSALLEQPAPEIDRPILGQLDPPGRRLMLKDMQGQIWLLNVWASWCAPCRQELPTLQAMSQRDGVPVYGLNYKDQPEKALALLRVAGNPYVSSAIDIDGRVGLDFGIQGVPETFVIDARGIVRMRHLGPVTPEIWRDKLMPAIKALR</sequence>
<keyword evidence="3" id="KW-1015">Disulfide bond</keyword>
<comment type="subcellular location">
    <subcellularLocation>
        <location evidence="1">Cell envelope</location>
    </subcellularLocation>
</comment>
<evidence type="ECO:0000256" key="2">
    <source>
        <dbReference type="ARBA" id="ARBA00022748"/>
    </source>
</evidence>
<dbReference type="InterPro" id="IPR036249">
    <property type="entry name" value="Thioredoxin-like_sf"/>
</dbReference>
<dbReference type="NCBIfam" id="TIGR00385">
    <property type="entry name" value="dsbE"/>
    <property type="match status" value="1"/>
</dbReference>